<protein>
    <submittedName>
        <fullName evidence="3">DUF1080 domain-containing protein</fullName>
    </submittedName>
</protein>
<proteinExistence type="predicted"/>
<feature type="domain" description="3-keto-alpha-glucoside-1,2-lyase/3-keto-2-hydroxy-glucal hydratase" evidence="2">
    <location>
        <begin position="37"/>
        <end position="231"/>
    </location>
</feature>
<evidence type="ECO:0000256" key="1">
    <source>
        <dbReference type="SAM" id="SignalP"/>
    </source>
</evidence>
<gene>
    <name evidence="3" type="ORF">OIK42_01935</name>
</gene>
<organism evidence="3 4">
    <name type="scientific">Alteromonas gilva</name>
    <dbReference type="NCBI Taxonomy" id="2987522"/>
    <lineage>
        <taxon>Bacteria</taxon>
        <taxon>Pseudomonadati</taxon>
        <taxon>Pseudomonadota</taxon>
        <taxon>Gammaproteobacteria</taxon>
        <taxon>Alteromonadales</taxon>
        <taxon>Alteromonadaceae</taxon>
        <taxon>Alteromonas/Salinimonas group</taxon>
        <taxon>Alteromonas</taxon>
    </lineage>
</organism>
<reference evidence="3 4" key="1">
    <citation type="submission" date="2022-10" db="EMBL/GenBank/DDBJ databases">
        <title>Alteromonas sp. chi3 Genome sequencing.</title>
        <authorList>
            <person name="Park S."/>
        </authorList>
    </citation>
    <scope>NUCLEOTIDE SEQUENCE [LARGE SCALE GENOMIC DNA]</scope>
    <source>
        <strain evidence="4">chi3</strain>
    </source>
</reference>
<dbReference type="EMBL" id="JAQQXP010000001">
    <property type="protein sequence ID" value="MDC8829513.1"/>
    <property type="molecule type" value="Genomic_DNA"/>
</dbReference>
<keyword evidence="4" id="KW-1185">Reference proteome</keyword>
<evidence type="ECO:0000313" key="3">
    <source>
        <dbReference type="EMBL" id="MDC8829513.1"/>
    </source>
</evidence>
<sequence length="234" mass="26078">MKALSISVSAMLVLCWFNCNVAIAADNTLTDKEKSAGWELLFDGESLAQWRNYQKQTVSPLWRVKDGVLTLTGKGGGDLITRKQYDEFELKLDWKIAQGGNSGVFVLADEAGQYVYSHAPEIQLIDNERHADAKTDSRRAGSLYDLVAAPSAAFKPAETWNSLRIRLQDNVLSVWQNEVMTVHIVLHSSTWDKLVAASKFADWQGFAQQSSGYIGLQDHGDLVSFKNIKIKELP</sequence>
<name>A0ABT5KY05_9ALTE</name>
<accession>A0ABT5KY05</accession>
<dbReference type="Proteomes" id="UP001218788">
    <property type="component" value="Unassembled WGS sequence"/>
</dbReference>
<evidence type="ECO:0000313" key="4">
    <source>
        <dbReference type="Proteomes" id="UP001218788"/>
    </source>
</evidence>
<feature type="chain" id="PRO_5046075942" evidence="1">
    <location>
        <begin position="25"/>
        <end position="234"/>
    </location>
</feature>
<keyword evidence="1" id="KW-0732">Signal</keyword>
<comment type="caution">
    <text evidence="3">The sequence shown here is derived from an EMBL/GenBank/DDBJ whole genome shotgun (WGS) entry which is preliminary data.</text>
</comment>
<feature type="signal peptide" evidence="1">
    <location>
        <begin position="1"/>
        <end position="24"/>
    </location>
</feature>
<dbReference type="RefSeq" id="WP_273637913.1">
    <property type="nucleotide sequence ID" value="NZ_JAQQXP010000001.1"/>
</dbReference>
<dbReference type="InterPro" id="IPR010496">
    <property type="entry name" value="AL/BT2_dom"/>
</dbReference>
<evidence type="ECO:0000259" key="2">
    <source>
        <dbReference type="Pfam" id="PF06439"/>
    </source>
</evidence>
<dbReference type="Gene3D" id="2.60.120.560">
    <property type="entry name" value="Exo-inulinase, domain 1"/>
    <property type="match status" value="1"/>
</dbReference>
<dbReference type="Pfam" id="PF06439">
    <property type="entry name" value="3keto-disac_hyd"/>
    <property type="match status" value="1"/>
</dbReference>